<accession>F0XVU7</accession>
<dbReference type="CDD" id="cd00051">
    <property type="entry name" value="EFh"/>
    <property type="match status" value="1"/>
</dbReference>
<feature type="domain" description="EF-hand" evidence="2">
    <location>
        <begin position="37"/>
        <end position="67"/>
    </location>
</feature>
<dbReference type="InterPro" id="IPR018247">
    <property type="entry name" value="EF_Hand_1_Ca_BS"/>
</dbReference>
<dbReference type="AlphaFoldDB" id="F0XVU7"/>
<dbReference type="InterPro" id="IPR011992">
    <property type="entry name" value="EF-hand-dom_pair"/>
</dbReference>
<proteinExistence type="predicted"/>
<dbReference type="Proteomes" id="UP000002729">
    <property type="component" value="Unassembled WGS sequence"/>
</dbReference>
<dbReference type="SUPFAM" id="SSF47473">
    <property type="entry name" value="EF-hand"/>
    <property type="match status" value="1"/>
</dbReference>
<dbReference type="Pfam" id="PF13499">
    <property type="entry name" value="EF-hand_7"/>
    <property type="match status" value="1"/>
</dbReference>
<dbReference type="InParanoid" id="F0XVU7"/>
<reference evidence="3 4" key="1">
    <citation type="journal article" date="2011" name="Proc. Natl. Acad. Sci. U.S.A.">
        <title>Niche of harmful alga Aureococcus anophagefferens revealed through ecogenomics.</title>
        <authorList>
            <person name="Gobler C.J."/>
            <person name="Berry D.L."/>
            <person name="Dyhrman S.T."/>
            <person name="Wilhelm S.W."/>
            <person name="Salamov A."/>
            <person name="Lobanov A.V."/>
            <person name="Zhang Y."/>
            <person name="Collier J.L."/>
            <person name="Wurch L.L."/>
            <person name="Kustka A.B."/>
            <person name="Dill B.D."/>
            <person name="Shah M."/>
            <person name="VerBerkmoes N.C."/>
            <person name="Kuo A."/>
            <person name="Terry A."/>
            <person name="Pangilinan J."/>
            <person name="Lindquist E.A."/>
            <person name="Lucas S."/>
            <person name="Paulsen I.T."/>
            <person name="Hattenrath-Lehmann T.K."/>
            <person name="Talmage S.C."/>
            <person name="Walker E.A."/>
            <person name="Koch F."/>
            <person name="Burson A.M."/>
            <person name="Marcoval M.A."/>
            <person name="Tang Y.Z."/>
            <person name="Lecleir G.R."/>
            <person name="Coyne K.J."/>
            <person name="Berg G.M."/>
            <person name="Bertrand E.M."/>
            <person name="Saito M.A."/>
            <person name="Gladyshev V.N."/>
            <person name="Grigoriev I.V."/>
        </authorList>
    </citation>
    <scope>NUCLEOTIDE SEQUENCE [LARGE SCALE GENOMIC DNA]</scope>
    <source>
        <strain evidence="4">CCMP 1984</strain>
    </source>
</reference>
<evidence type="ECO:0000313" key="3">
    <source>
        <dbReference type="EMBL" id="EGB12666.1"/>
    </source>
</evidence>
<evidence type="ECO:0000313" key="4">
    <source>
        <dbReference type="Proteomes" id="UP000002729"/>
    </source>
</evidence>
<keyword evidence="4" id="KW-1185">Reference proteome</keyword>
<feature type="non-terminal residue" evidence="3">
    <location>
        <position position="67"/>
    </location>
</feature>
<dbReference type="GO" id="GO:0005509">
    <property type="term" value="F:calcium ion binding"/>
    <property type="evidence" value="ECO:0007669"/>
    <property type="project" value="InterPro"/>
</dbReference>
<protein>
    <recommendedName>
        <fullName evidence="2">EF-hand domain-containing protein</fullName>
    </recommendedName>
</protein>
<keyword evidence="1" id="KW-0106">Calcium</keyword>
<evidence type="ECO:0000256" key="1">
    <source>
        <dbReference type="ARBA" id="ARBA00022837"/>
    </source>
</evidence>
<dbReference type="Gene3D" id="1.10.238.10">
    <property type="entry name" value="EF-hand"/>
    <property type="match status" value="1"/>
</dbReference>
<evidence type="ECO:0000259" key="2">
    <source>
        <dbReference type="PROSITE" id="PS50222"/>
    </source>
</evidence>
<dbReference type="InterPro" id="IPR002048">
    <property type="entry name" value="EF_hand_dom"/>
</dbReference>
<name>F0XVU7_AURAN</name>
<dbReference type="OrthoDB" id="26525at2759"/>
<organism evidence="4">
    <name type="scientific">Aureococcus anophagefferens</name>
    <name type="common">Harmful bloom alga</name>
    <dbReference type="NCBI Taxonomy" id="44056"/>
    <lineage>
        <taxon>Eukaryota</taxon>
        <taxon>Sar</taxon>
        <taxon>Stramenopiles</taxon>
        <taxon>Ochrophyta</taxon>
        <taxon>Pelagophyceae</taxon>
        <taxon>Pelagomonadales</taxon>
        <taxon>Pelagomonadaceae</taxon>
        <taxon>Aureococcus</taxon>
    </lineage>
</organism>
<sequence>MLENVLRPFFSKYDTDNNGTLELSELSRVFEDLNEPKSSDELDVLFKKYDRDGSGSISFDEFCVGMR</sequence>
<gene>
    <name evidence="3" type="ORF">AURANDRAFT_19006</name>
</gene>
<dbReference type="PROSITE" id="PS00018">
    <property type="entry name" value="EF_HAND_1"/>
    <property type="match status" value="2"/>
</dbReference>
<dbReference type="GeneID" id="20219072"/>
<feature type="domain" description="EF-hand" evidence="2">
    <location>
        <begin position="1"/>
        <end position="36"/>
    </location>
</feature>
<dbReference type="KEGG" id="aaf:AURANDRAFT_19006"/>
<dbReference type="PROSITE" id="PS50222">
    <property type="entry name" value="EF_HAND_2"/>
    <property type="match status" value="2"/>
</dbReference>
<dbReference type="SMART" id="SM00054">
    <property type="entry name" value="EFh"/>
    <property type="match status" value="2"/>
</dbReference>
<dbReference type="RefSeq" id="XP_009032324.1">
    <property type="nucleotide sequence ID" value="XM_009034076.1"/>
</dbReference>
<dbReference type="EMBL" id="GL833120">
    <property type="protein sequence ID" value="EGB12666.1"/>
    <property type="molecule type" value="Genomic_DNA"/>
</dbReference>